<dbReference type="Pfam" id="PF00854">
    <property type="entry name" value="PTR2"/>
    <property type="match status" value="1"/>
</dbReference>
<dbReference type="RefSeq" id="WP_209266901.1">
    <property type="nucleotide sequence ID" value="NZ_JAFFZN010000021.1"/>
</dbReference>
<evidence type="ECO:0000256" key="7">
    <source>
        <dbReference type="SAM" id="MobiDB-lite"/>
    </source>
</evidence>
<dbReference type="EMBL" id="JAFFZN010000021">
    <property type="protein sequence ID" value="MBO8188095.1"/>
    <property type="molecule type" value="Genomic_DNA"/>
</dbReference>
<dbReference type="InterPro" id="IPR050171">
    <property type="entry name" value="MFS_Transporters"/>
</dbReference>
<evidence type="ECO:0000256" key="1">
    <source>
        <dbReference type="ARBA" id="ARBA00004651"/>
    </source>
</evidence>
<reference evidence="9 10" key="1">
    <citation type="submission" date="2021-02" db="EMBL/GenBank/DDBJ databases">
        <title>Streptomyces spirodelae sp. nov., isolated from duckweed.</title>
        <authorList>
            <person name="Saimee Y."/>
            <person name="Duangmal K."/>
        </authorList>
    </citation>
    <scope>NUCLEOTIDE SEQUENCE [LARGE SCALE GENOMIC DNA]</scope>
    <source>
        <strain evidence="9 10">DW4-2</strain>
    </source>
</reference>
<dbReference type="Gene3D" id="1.20.1250.20">
    <property type="entry name" value="MFS general substrate transporter like domains"/>
    <property type="match status" value="1"/>
</dbReference>
<comment type="caution">
    <text evidence="9">The sequence shown here is derived from an EMBL/GenBank/DDBJ whole genome shotgun (WGS) entry which is preliminary data.</text>
</comment>
<dbReference type="CDD" id="cd17346">
    <property type="entry name" value="MFS_DtpA_like"/>
    <property type="match status" value="1"/>
</dbReference>
<feature type="transmembrane region" description="Helical" evidence="8">
    <location>
        <begin position="157"/>
        <end position="179"/>
    </location>
</feature>
<feature type="transmembrane region" description="Helical" evidence="8">
    <location>
        <begin position="110"/>
        <end position="136"/>
    </location>
</feature>
<accession>A0ABS3WY86</accession>
<gene>
    <name evidence="9" type="ORF">JW592_21880</name>
</gene>
<keyword evidence="2" id="KW-0813">Transport</keyword>
<feature type="transmembrane region" description="Helical" evidence="8">
    <location>
        <begin position="35"/>
        <end position="54"/>
    </location>
</feature>
<dbReference type="SUPFAM" id="SSF103473">
    <property type="entry name" value="MFS general substrate transporter"/>
    <property type="match status" value="1"/>
</dbReference>
<feature type="transmembrane region" description="Helical" evidence="8">
    <location>
        <begin position="66"/>
        <end position="90"/>
    </location>
</feature>
<feature type="transmembrane region" description="Helical" evidence="8">
    <location>
        <begin position="437"/>
        <end position="458"/>
    </location>
</feature>
<dbReference type="InterPro" id="IPR000109">
    <property type="entry name" value="POT_fam"/>
</dbReference>
<keyword evidence="6 8" id="KW-0472">Membrane</keyword>
<feature type="transmembrane region" description="Helical" evidence="8">
    <location>
        <begin position="185"/>
        <end position="206"/>
    </location>
</feature>
<evidence type="ECO:0000256" key="3">
    <source>
        <dbReference type="ARBA" id="ARBA00022475"/>
    </source>
</evidence>
<organism evidence="9 10">
    <name type="scientific">Streptomyces spirodelae</name>
    <dbReference type="NCBI Taxonomy" id="2812904"/>
    <lineage>
        <taxon>Bacteria</taxon>
        <taxon>Bacillati</taxon>
        <taxon>Actinomycetota</taxon>
        <taxon>Actinomycetes</taxon>
        <taxon>Kitasatosporales</taxon>
        <taxon>Streptomycetaceae</taxon>
        <taxon>Streptomyces</taxon>
    </lineage>
</organism>
<feature type="transmembrane region" description="Helical" evidence="8">
    <location>
        <begin position="259"/>
        <end position="278"/>
    </location>
</feature>
<dbReference type="InterPro" id="IPR005279">
    <property type="entry name" value="Dipep/tripep_permease"/>
</dbReference>
<evidence type="ECO:0000313" key="10">
    <source>
        <dbReference type="Proteomes" id="UP001518976"/>
    </source>
</evidence>
<feature type="region of interest" description="Disordered" evidence="7">
    <location>
        <begin position="494"/>
        <end position="520"/>
    </location>
</feature>
<proteinExistence type="predicted"/>
<dbReference type="PANTHER" id="PTHR23517">
    <property type="entry name" value="RESISTANCE PROTEIN MDTM, PUTATIVE-RELATED-RELATED"/>
    <property type="match status" value="1"/>
</dbReference>
<sequence>MTAADSASPAPGKDSASASLRPWPNWFRTLFMSDLWERFGFFGMQAILVLFAVAPRDEGGLGLAKADAAALFGAWIGLAFMLCLPGGWIADRLLGPRRTLLLGAAVTTAGHFALATPLLWLTPLALVLLAVGMGLYKPNHQALLNLMFKDNGRREAGISLIYVGIQVSALTSPLIAGFLGERVDWRLGFGVSGTAMLIGTIQVALAKPQFQGVGEKPGRPLEVEEARRVKRRVGTVAGVLTLLLGGMAAAGALTAGSGIALVGMASIVAPVVAYTVLYRSRELGPGDRRRLRSFLWIFLGSTLFWSLIAQDGSSLTLFAKNSTDRDVLGFEVPVSWLQSATPLFILVLAPVFAWMLLKHGGGRAGVPAKFSAGLLLTGVSFLVMALAAGLASGDEKVSPLWLLVVYLMHACGELIVAAVGIAAVADVLPRRFIAHMLGLLWLFAALGGGAGSGLVRLIDVIPEALYYLLLAVLALTVGGTLALRRHTVARGLAPEADETGAASGSASEPAPTPVQEGDPA</sequence>
<keyword evidence="5 8" id="KW-1133">Transmembrane helix</keyword>
<feature type="transmembrane region" description="Helical" evidence="8">
    <location>
        <begin position="403"/>
        <end position="425"/>
    </location>
</feature>
<evidence type="ECO:0000313" key="9">
    <source>
        <dbReference type="EMBL" id="MBO8188095.1"/>
    </source>
</evidence>
<evidence type="ECO:0000256" key="6">
    <source>
        <dbReference type="ARBA" id="ARBA00023136"/>
    </source>
</evidence>
<dbReference type="InterPro" id="IPR036259">
    <property type="entry name" value="MFS_trans_sf"/>
</dbReference>
<dbReference type="Proteomes" id="UP001518976">
    <property type="component" value="Unassembled WGS sequence"/>
</dbReference>
<evidence type="ECO:0000256" key="2">
    <source>
        <dbReference type="ARBA" id="ARBA00022448"/>
    </source>
</evidence>
<evidence type="ECO:0000256" key="5">
    <source>
        <dbReference type="ARBA" id="ARBA00022989"/>
    </source>
</evidence>
<name>A0ABS3WY86_9ACTN</name>
<dbReference type="NCBIfam" id="TIGR00924">
    <property type="entry name" value="yjdL_sub1_fam"/>
    <property type="match status" value="1"/>
</dbReference>
<dbReference type="PANTHER" id="PTHR23517:SF15">
    <property type="entry name" value="PROTON-DEPENDENT OLIGOPEPTIDE FAMILY TRANSPORT PROTEIN"/>
    <property type="match status" value="1"/>
</dbReference>
<protein>
    <submittedName>
        <fullName evidence="9">Peptide MFS transporter</fullName>
    </submittedName>
</protein>
<keyword evidence="4 8" id="KW-0812">Transmembrane</keyword>
<feature type="transmembrane region" description="Helical" evidence="8">
    <location>
        <begin position="336"/>
        <end position="357"/>
    </location>
</feature>
<feature type="transmembrane region" description="Helical" evidence="8">
    <location>
        <begin position="233"/>
        <end position="253"/>
    </location>
</feature>
<feature type="transmembrane region" description="Helical" evidence="8">
    <location>
        <begin position="464"/>
        <end position="483"/>
    </location>
</feature>
<evidence type="ECO:0000256" key="4">
    <source>
        <dbReference type="ARBA" id="ARBA00022692"/>
    </source>
</evidence>
<feature type="transmembrane region" description="Helical" evidence="8">
    <location>
        <begin position="369"/>
        <end position="391"/>
    </location>
</feature>
<keyword evidence="3" id="KW-1003">Cell membrane</keyword>
<feature type="compositionally biased region" description="Low complexity" evidence="7">
    <location>
        <begin position="499"/>
        <end position="509"/>
    </location>
</feature>
<comment type="subcellular location">
    <subcellularLocation>
        <location evidence="1">Cell membrane</location>
        <topology evidence="1">Multi-pass membrane protein</topology>
    </subcellularLocation>
</comment>
<evidence type="ECO:0000256" key="8">
    <source>
        <dbReference type="SAM" id="Phobius"/>
    </source>
</evidence>
<feature type="transmembrane region" description="Helical" evidence="8">
    <location>
        <begin position="290"/>
        <end position="308"/>
    </location>
</feature>
<keyword evidence="10" id="KW-1185">Reference proteome</keyword>